<sequence>YEFKVKNIKKKKVNIIVSVEGVKVNLRKKKKFNLNSKHTSPLTIFLGLWGTGTMDWDHGLGPWTGTNGLGPWTGTMDWDHGLGPWTGTTDWLMCAWDGTV</sequence>
<dbReference type="EMBL" id="JANIIK010000048">
    <property type="protein sequence ID" value="KAJ3599263.1"/>
    <property type="molecule type" value="Genomic_DNA"/>
</dbReference>
<evidence type="ECO:0000313" key="1">
    <source>
        <dbReference type="EMBL" id="KAJ3599263.1"/>
    </source>
</evidence>
<accession>A0A9Q0III4</accession>
<name>A0A9Q0III4_9TELE</name>
<comment type="caution">
    <text evidence="1">The sequence shown here is derived from an EMBL/GenBank/DDBJ whole genome shotgun (WGS) entry which is preliminary data.</text>
</comment>
<keyword evidence="2" id="KW-1185">Reference proteome</keyword>
<feature type="non-terminal residue" evidence="1">
    <location>
        <position position="1"/>
    </location>
</feature>
<organism evidence="1 2">
    <name type="scientific">Muraenolepis orangiensis</name>
    <name type="common">Patagonian moray cod</name>
    <dbReference type="NCBI Taxonomy" id="630683"/>
    <lineage>
        <taxon>Eukaryota</taxon>
        <taxon>Metazoa</taxon>
        <taxon>Chordata</taxon>
        <taxon>Craniata</taxon>
        <taxon>Vertebrata</taxon>
        <taxon>Euteleostomi</taxon>
        <taxon>Actinopterygii</taxon>
        <taxon>Neopterygii</taxon>
        <taxon>Teleostei</taxon>
        <taxon>Neoteleostei</taxon>
        <taxon>Acanthomorphata</taxon>
        <taxon>Zeiogadaria</taxon>
        <taxon>Gadariae</taxon>
        <taxon>Gadiformes</taxon>
        <taxon>Muraenolepidoidei</taxon>
        <taxon>Muraenolepididae</taxon>
        <taxon>Muraenolepis</taxon>
    </lineage>
</organism>
<dbReference type="AlphaFoldDB" id="A0A9Q0III4"/>
<dbReference type="Proteomes" id="UP001148018">
    <property type="component" value="Unassembled WGS sequence"/>
</dbReference>
<proteinExistence type="predicted"/>
<evidence type="ECO:0000313" key="2">
    <source>
        <dbReference type="Proteomes" id="UP001148018"/>
    </source>
</evidence>
<reference evidence="1" key="1">
    <citation type="submission" date="2022-07" db="EMBL/GenBank/DDBJ databases">
        <title>Chromosome-level genome of Muraenolepis orangiensis.</title>
        <authorList>
            <person name="Kim J."/>
        </authorList>
    </citation>
    <scope>NUCLEOTIDE SEQUENCE</scope>
    <source>
        <strain evidence="1">KU_S4_2022</strain>
        <tissue evidence="1">Muscle</tissue>
    </source>
</reference>
<protein>
    <submittedName>
        <fullName evidence="1">Uncharacterized protein</fullName>
    </submittedName>
</protein>
<gene>
    <name evidence="1" type="ORF">NHX12_033226</name>
</gene>